<evidence type="ECO:0000313" key="2">
    <source>
        <dbReference type="Proteomes" id="UP000335538"/>
    </source>
</evidence>
<dbReference type="RefSeq" id="WP_150811178.1">
    <property type="nucleotide sequence ID" value="NZ_CABPSR010000022.1"/>
</dbReference>
<name>A0A5E5BKA1_9BURK</name>
<dbReference type="AlphaFoldDB" id="A0A5E5BKA1"/>
<dbReference type="EMBL" id="CABPSR010000022">
    <property type="protein sequence ID" value="VVE84973.1"/>
    <property type="molecule type" value="Genomic_DNA"/>
</dbReference>
<gene>
    <name evidence="1" type="ORF">PSP31121_05021</name>
</gene>
<reference evidence="1 2" key="1">
    <citation type="submission" date="2019-08" db="EMBL/GenBank/DDBJ databases">
        <authorList>
            <person name="Peeters C."/>
        </authorList>
    </citation>
    <scope>NUCLEOTIDE SEQUENCE [LARGE SCALE GENOMIC DNA]</scope>
    <source>
        <strain evidence="1 2">LMG 31121</strain>
    </source>
</reference>
<proteinExistence type="predicted"/>
<organism evidence="1 2">
    <name type="scientific">Pandoraea sputorum</name>
    <dbReference type="NCBI Taxonomy" id="93222"/>
    <lineage>
        <taxon>Bacteria</taxon>
        <taxon>Pseudomonadati</taxon>
        <taxon>Pseudomonadota</taxon>
        <taxon>Betaproteobacteria</taxon>
        <taxon>Burkholderiales</taxon>
        <taxon>Burkholderiaceae</taxon>
        <taxon>Pandoraea</taxon>
    </lineage>
</organism>
<evidence type="ECO:0000313" key="1">
    <source>
        <dbReference type="EMBL" id="VVE84973.1"/>
    </source>
</evidence>
<sequence>MALRCKPGDLAYITHSDFPSNIGRVVSVIECVGVLYGQVNWEVRGRGGFDVWDDEHQCDSRSDSMCVPDEDLRPIGGVPVHDDIRDEVPA</sequence>
<protein>
    <submittedName>
        <fullName evidence="1">Uncharacterized protein</fullName>
    </submittedName>
</protein>
<accession>A0A5E5BKA1</accession>
<dbReference type="Proteomes" id="UP000335538">
    <property type="component" value="Unassembled WGS sequence"/>
</dbReference>